<gene>
    <name evidence="7" type="ORF">T310_9297</name>
</gene>
<keyword evidence="3 5" id="KW-0804">Transcription</keyword>
<evidence type="ECO:0000313" key="8">
    <source>
        <dbReference type="Proteomes" id="UP000053958"/>
    </source>
</evidence>
<evidence type="ECO:0000313" key="7">
    <source>
        <dbReference type="EMBL" id="KKA17120.1"/>
    </source>
</evidence>
<evidence type="ECO:0000256" key="4">
    <source>
        <dbReference type="ARBA" id="ARBA00023242"/>
    </source>
</evidence>
<dbReference type="AlphaFoldDB" id="A0A0F4YG97"/>
<dbReference type="GO" id="GO:0045895">
    <property type="term" value="P:positive regulation of mating-type specific transcription, DNA-templated"/>
    <property type="evidence" value="ECO:0007669"/>
    <property type="project" value="InterPro"/>
</dbReference>
<dbReference type="GeneID" id="25321237"/>
<keyword evidence="8" id="KW-1185">Reference proteome</keyword>
<protein>
    <submittedName>
        <fullName evidence="7">Alpha mating-type protein MAT1-1-1</fullName>
    </submittedName>
</protein>
<dbReference type="GO" id="GO:0008301">
    <property type="term" value="F:DNA binding, bending"/>
    <property type="evidence" value="ECO:0007669"/>
    <property type="project" value="InterPro"/>
</dbReference>
<dbReference type="PROSITE" id="PS51325">
    <property type="entry name" value="ALPHA_BOX"/>
    <property type="match status" value="1"/>
</dbReference>
<dbReference type="OrthoDB" id="5398665at2759"/>
<evidence type="ECO:0000256" key="1">
    <source>
        <dbReference type="ARBA" id="ARBA00023015"/>
    </source>
</evidence>
<reference evidence="7 8" key="1">
    <citation type="submission" date="2015-04" db="EMBL/GenBank/DDBJ databases">
        <authorList>
            <person name="Heijne W.H."/>
            <person name="Fedorova N.D."/>
            <person name="Nierman W.C."/>
            <person name="Vollebregt A.W."/>
            <person name="Zhao Z."/>
            <person name="Wu L."/>
            <person name="Kumar M."/>
            <person name="Stam H."/>
            <person name="van den Berg M.A."/>
            <person name="Pel H.J."/>
        </authorList>
    </citation>
    <scope>NUCLEOTIDE SEQUENCE [LARGE SCALE GENOMIC DNA]</scope>
    <source>
        <strain evidence="7 8">CBS 393.64</strain>
    </source>
</reference>
<dbReference type="Proteomes" id="UP000053958">
    <property type="component" value="Unassembled WGS sequence"/>
</dbReference>
<feature type="domain" description="Alpha box" evidence="6">
    <location>
        <begin position="83"/>
        <end position="130"/>
    </location>
</feature>
<name>A0A0F4YG97_RASE3</name>
<organism evidence="7 8">
    <name type="scientific">Rasamsonia emersonii (strain ATCC 16479 / CBS 393.64 / IMI 116815)</name>
    <dbReference type="NCBI Taxonomy" id="1408163"/>
    <lineage>
        <taxon>Eukaryota</taxon>
        <taxon>Fungi</taxon>
        <taxon>Dikarya</taxon>
        <taxon>Ascomycota</taxon>
        <taxon>Pezizomycotina</taxon>
        <taxon>Eurotiomycetes</taxon>
        <taxon>Eurotiomycetidae</taxon>
        <taxon>Eurotiales</taxon>
        <taxon>Trichocomaceae</taxon>
        <taxon>Rasamsonia</taxon>
    </lineage>
</organism>
<keyword evidence="2 5" id="KW-0238">DNA-binding</keyword>
<evidence type="ECO:0000259" key="6">
    <source>
        <dbReference type="PROSITE" id="PS51325"/>
    </source>
</evidence>
<proteinExistence type="inferred from homology"/>
<evidence type="ECO:0000256" key="3">
    <source>
        <dbReference type="ARBA" id="ARBA00023163"/>
    </source>
</evidence>
<keyword evidence="1 5" id="KW-0805">Transcription regulation</keyword>
<evidence type="ECO:0000256" key="5">
    <source>
        <dbReference type="RuleBase" id="RU003516"/>
    </source>
</evidence>
<dbReference type="GO" id="GO:0005634">
    <property type="term" value="C:nucleus"/>
    <property type="evidence" value="ECO:0007669"/>
    <property type="project" value="UniProtKB-SubCell"/>
</dbReference>
<keyword evidence="4 5" id="KW-0539">Nucleus</keyword>
<dbReference type="RefSeq" id="XP_013323732.1">
    <property type="nucleotide sequence ID" value="XM_013468278.1"/>
</dbReference>
<evidence type="ECO:0000256" key="2">
    <source>
        <dbReference type="ARBA" id="ARBA00023125"/>
    </source>
</evidence>
<comment type="similarity">
    <text evidence="5">Belongs to the MATALPHA1 family.</text>
</comment>
<dbReference type="Pfam" id="PF04769">
    <property type="entry name" value="MATalpha_HMGbox"/>
    <property type="match status" value="1"/>
</dbReference>
<comment type="caution">
    <text evidence="7">The sequence shown here is derived from an EMBL/GenBank/DDBJ whole genome shotgun (WGS) entry which is preliminary data.</text>
</comment>
<dbReference type="EMBL" id="LASV01000713">
    <property type="protein sequence ID" value="KKA17120.1"/>
    <property type="molecule type" value="Genomic_DNA"/>
</dbReference>
<accession>A0A0F4YG97</accession>
<dbReference type="InterPro" id="IPR006856">
    <property type="entry name" value="MATalpha_HMGbox"/>
</dbReference>
<comment type="subcellular location">
    <subcellularLocation>
        <location evidence="5">Nucleus</location>
    </subcellularLocation>
</comment>
<sequence>MAQNLIPLADLNPLQRAFNSFIMGLPPSDLQELLEFARRNEENIFAQNNFLQKIHDVLTAMNPAVNGHSQDDIAPIGRARTSRAKRLRYYSTMFSDMTQKSKSGIIKFLWQHDPFKAKWAILAKSYSIIRDKHGSDVSLDTFLNLTVPFIGLIEPPDYLDTMGWQIAMDDDHQYNVVRNTSVEPDVSNTATNYSVADVVNYCYETDYVRDDHRFEEIGAGPVVTFAAQPNFTVNADDSVVALGDADTVITEDEAESIDGTPELEERPAELLHVHDGHHTQGEFYTEIDDAIGDLRHENEDDKELFAAFNPAMQNDLPHYDPLSQDPFDAFDIEDMDF</sequence>
<dbReference type="STRING" id="1408163.A0A0F4YG97"/>